<sequence>MEIEEAPASARGGVAMEIPSGDALAVLEEDEIDGELEPQERRRELQHLGEQLRDGSPFCHRSFYMLIVIGEVATEHQLQAVREHIEQGIRSWDISLASCDLNQQLQLFVTRHSAQFSAEVKGQRTLQHKSDVLETVVLVNPSEDSVSSEIRSLICDEAAHKLLVLSGQSTEQGGDLILQSGVFTFRNFSNIIADPQVSELLSKAVPEQRARLTVSCQGEAGWSSLGQQQQHFRESLEYRLNPDPVLPEMEGVTEFTEYISETVDVPSPFDLLEPPTSGGFLKLSKPCCYIFPGGRGDSALFAVNGFNILIDGGSERRSCFWKLVRHLDRIDSILLTHIGADNLPGINGLLQRKIAEQDEEQSQGSTTYSDWMKNLISPELGVVFFNVPEKLKMPESTLKVKRSIEEASLTLQYLSKLGIKPEPLFRVVSNTIEPITLFHKMGVGRLDMYVLNPVKESKEMQFLMQKWAGNSKAKTGIILSNGKEGEISVPYLTSVTALVVWLPASPTEKIVRVLFPGNAPQNKILEGLEKLKHLDFLRYPVATQKDISSGTPPPLMKQTKMKQRTDSKESLKSSPKMNAAVIPAKKEANGLDDISTTETKSDSAIENKIEKKEDKKLKENEKPTKPLKAKTEGSDLAKQEKKKLSKEKSIKKNIKERVSKMDEKKDKEKREIKKEKREIKKDDVPKKDEKKEAKMKEEKKKEATKPELRKITKPDLKPFTPEVRKTLHKAKVHVKPKTDKNKAKDVKEHVAEQVPSAGPAMEGIQPETQELAAMDDRSIVSSPEDLTKYFEELKQDEVSCLEAEPAQDLPVTPKPPADETAVPAPHQDEEAEQKIDSQTLAEMKFPVLESPDEGITTTDAEAESPQEEKKLLEKDKDESLAKAGEKFEDEGAAMGDEDEEEDEEGEEEKIMKENTTEEDEDMGMGEEEDDGKWRDEKESEGGKHEEEAMEKCEKHTTEVELKEEFKKLEPEDDEEEHGDVIEKAELEEAEDFSATGDVVELKVKSEEIKKEKGETDLDHQQIKEKLEEKEDLKVYMSNLGATTTAITSVAQGAAAAEHISYIQDETIPGYSETEQTISDEEIHEETEDRIPHLRYEVGTYEIAVPDETGSFNAIHGMREMKETPINDVSDIAAKGCIEGQDPALAVYSANVIAAPLAEEEHISSATSITECDKLSSFATSVAEDQSIASVTAPQTEETGKSSLLLDTVNSIPSSTRTEATQGKEYVHSAGTISPTSSLEEDKCFKSPPSEEYQLIVSEGEAGGKTVQIHEEEDEEEEEDEDQTPNVDIPLGKLQEGYASPLLFQDQESEFHRLPSSISTPLSASAGDFECAHPPVMDEAQASPTKEDFTFGVAIKPGSLSDSFPSSLAMDSRTESEERCPSPDDSTVKMTSPAHSGPTSAGHTPFHQSPIEERTEIQHVASKDVEKTEDKDTAKTDIFHEKYESFKLPEVEQRQLLEKDSQDIVLTQEKEGEELLFDKVQLPQQQQDIKGTKPVCPDVSSPVEKSIEEMSKDSLTTDASLEKGVYEDTDEEDEKYDRREVCLKGKYIEEKESRFLDDDDDDICEDDSLQTQKTVEEEKIQDQCKAAILRTTTEDSDKPMIDSFLLQESKPQVLYSDDEEDEGDAICMGGAGSRPLSLDSSKLDNTSQELSSTLKDATNLLKESSEEYASSVSATAFPKEEAHISPHFDPRDQAKYLQEISPEPLSLSPKKIGSTLLSFADTTTSSSAIKAEPTSFPATTENTSMSSILSSTDSQGSGEESSQPETPMPSVFPSKEADYCSKGMLELSPKEEGILGKEATREMEKEREAASPSKAMPSSYFLLEKDITEKLSPDKKDANAKDFHSSEEHDEPATSKYCPDEKEKPTTDAEVDSREKLEGEIEKLTETKVQDNKTSMQLSVEMVESGTAFSADVHDKDEMSFSRVDYHTVSLTEPEKSVHFSLSVLSEQEAREKGQKEEHEREIRQDTPFVSSKTFTYTDLYDNKTTLPEETCLFDSSQEHGDYPGNLDMESSIEKAKEMDTPSSPPLTTETKDKGGKFSEEDGFHINTSSEKEPFLSTQSELVVLDSTVASCADIPEGKSMEPEKEKHKDSVAQESRKQSLSETEKPDSSKDHVLLEEKEVLSSTAKPEAKDGQVSAVSHPESSETHIDDNILASDYSEKSSAVASKSVLYYEEQEVQDSDNMRLVVADEDEEDEEDELGEKKGGGDSDVEKGAKEESEKEAKSTFEYATCSKPPETTQDGKQREDLSSEKKYSFEMQEKPIIPEHFEAPGSSSMQHTVVEGFLQKTMGDASAFLAESCTGMEPKESEEFSSRSEYSETRETKDSVPIHQEQDDETPDHSHIFLAAKTSEDEYYEEEKDEFERQKTPDFLSKRTGESASYGFTYTTTSATAYSSSSSYSYSSSASASLSTSRQFGEEMETPATTTDVLFKPDIDSACFEYSSFKDEHSLVMDSPFSSSGGFIKDEYLEVSEKLTTATTTAESTSSLTKFSPLSPFEEIKPFSPVSSAPTEEDQVTLTSSSIVKEKHYETLYKGECPEVSKDLECHGASSPYPSLSQSAEMDTTARSLFDVSPLQRADSTEKYHLEEEEGSEEDAYECEMEQNTLPCRIECQRFPSSFTVDKKESSPLFEQQLVTHSDMQISLPDVLTSYTSPSQQSSLTAAPAKVSDEVSTSLSQTLGQITEPHCTEEPGVKKIEHKEEKYDDSDKSKNEELNLKSSCEMEIQEQKVISAEIFPAHYPGDDDDDYNDDEKQERPVRPLSLASADQTFHSSFYQEVSRKSDDDVDLPPDVCMGATSSYTSSASTGYSSCEYKHRKGEISPSFINPSPHQLSSDEEQEDEGSDQSQEGDDNQEPSVRRRARKDQRRHSHSKTGDDASSHHHPGSMAAGLALAGEETPPTSVSESLPTQSDSDVPPETEECPSITAEGNLDSDEDAEYLPVDKSAAVTGSSHHMSSRSSERTHDPPPAPLKDPFPHPPHPDVCMVDPELLSNDINSTEKVVKKDIKANKGPRKSSGKPKSSSPARKSESRGKRSPTPVKQSSKDSSPKATSVKKRESEKVHKLSRMSDVQGSKDDNPGKGLVNGVKGSIGSSSQKSSSVVPPGPPIYVDLAYIPNHCSAKNVDQEFFKRVRAAYYVVSGNDAGNGEPSRGVLDALLEGKAQWGSNLQVTLIPTHDTEVTREWYQQTHEKQQELNIMVLASSSTVVMQDESFPACKIEF</sequence>
<feature type="compositionally biased region" description="Basic and acidic residues" evidence="1">
    <location>
        <begin position="1947"/>
        <end position="1964"/>
    </location>
</feature>
<dbReference type="InterPro" id="IPR057480">
    <property type="entry name" value="MAP1A/B/S-like_MBL"/>
</dbReference>
<dbReference type="GO" id="GO:0043025">
    <property type="term" value="C:neuronal cell body"/>
    <property type="evidence" value="ECO:0007669"/>
    <property type="project" value="TreeGrafter"/>
</dbReference>
<feature type="region of interest" description="Disordered" evidence="1">
    <location>
        <begin position="798"/>
        <end position="978"/>
    </location>
</feature>
<feature type="compositionally biased region" description="Acidic residues" evidence="1">
    <location>
        <begin position="2830"/>
        <end position="2849"/>
    </location>
</feature>
<feature type="region of interest" description="Disordered" evidence="1">
    <location>
        <begin position="1722"/>
        <end position="1817"/>
    </location>
</feature>
<dbReference type="PANTHER" id="PTHR13843:SF6">
    <property type="entry name" value="MICROTUBULE-ASSOCIATED PROTEIN 1A"/>
    <property type="match status" value="1"/>
</dbReference>
<feature type="region of interest" description="Disordered" evidence="1">
    <location>
        <begin position="2729"/>
        <end position="3096"/>
    </location>
</feature>
<feature type="compositionally biased region" description="Polar residues" evidence="1">
    <location>
        <begin position="2649"/>
        <end position="2658"/>
    </location>
</feature>
<feature type="region of interest" description="Disordered" evidence="1">
    <location>
        <begin position="1355"/>
        <end position="1435"/>
    </location>
</feature>
<feature type="compositionally biased region" description="Basic and acidic residues" evidence="1">
    <location>
        <begin position="599"/>
        <end position="639"/>
    </location>
</feature>
<feature type="compositionally biased region" description="Basic and acidic residues" evidence="1">
    <location>
        <begin position="2238"/>
        <end position="2254"/>
    </location>
</feature>
<feature type="region of interest" description="Disordered" evidence="1">
    <location>
        <begin position="2170"/>
        <end position="2254"/>
    </location>
</feature>
<dbReference type="GO" id="GO:0005875">
    <property type="term" value="C:microtubule associated complex"/>
    <property type="evidence" value="ECO:0007669"/>
    <property type="project" value="TreeGrafter"/>
</dbReference>
<feature type="region of interest" description="Disordered" evidence="1">
    <location>
        <begin position="1483"/>
        <end position="1534"/>
    </location>
</feature>
<feature type="compositionally biased region" description="Basic and acidic residues" evidence="1">
    <location>
        <begin position="931"/>
        <end position="969"/>
    </location>
</feature>
<feature type="compositionally biased region" description="Acidic residues" evidence="1">
    <location>
        <begin position="1270"/>
        <end position="1282"/>
    </location>
</feature>
<feature type="compositionally biased region" description="Acidic residues" evidence="1">
    <location>
        <begin position="2187"/>
        <end position="2198"/>
    </location>
</feature>
<feature type="compositionally biased region" description="Polar residues" evidence="1">
    <location>
        <begin position="2819"/>
        <end position="2828"/>
    </location>
</feature>
<reference evidence="4" key="3">
    <citation type="submission" date="2025-09" db="UniProtKB">
        <authorList>
            <consortium name="Ensembl"/>
        </authorList>
    </citation>
    <scope>IDENTIFICATION</scope>
</reference>
<dbReference type="Pfam" id="PF25281">
    <property type="entry name" value="MBL_MAP1B"/>
    <property type="match status" value="1"/>
</dbReference>
<feature type="region of interest" description="Disordered" evidence="1">
    <location>
        <begin position="1269"/>
        <end position="1290"/>
    </location>
</feature>
<evidence type="ECO:0000259" key="2">
    <source>
        <dbReference type="Pfam" id="PF23415"/>
    </source>
</evidence>
<feature type="compositionally biased region" description="Basic residues" evidence="1">
    <location>
        <begin position="2854"/>
        <end position="2867"/>
    </location>
</feature>
<feature type="region of interest" description="Disordered" evidence="1">
    <location>
        <begin position="1598"/>
        <end position="1650"/>
    </location>
</feature>
<feature type="region of interest" description="Disordered" evidence="1">
    <location>
        <begin position="2649"/>
        <end position="2715"/>
    </location>
</feature>
<feature type="region of interest" description="Disordered" evidence="1">
    <location>
        <begin position="2298"/>
        <end position="2338"/>
    </location>
</feature>
<feature type="compositionally biased region" description="Basic and acidic residues" evidence="1">
    <location>
        <begin position="1677"/>
        <end position="1693"/>
    </location>
</feature>
<feature type="region of interest" description="Disordered" evidence="1">
    <location>
        <begin position="1662"/>
        <end position="1693"/>
    </location>
</feature>
<dbReference type="GO" id="GO:0007409">
    <property type="term" value="P:axonogenesis"/>
    <property type="evidence" value="ECO:0007669"/>
    <property type="project" value="TreeGrafter"/>
</dbReference>
<dbReference type="GO" id="GO:0016358">
    <property type="term" value="P:dendrite development"/>
    <property type="evidence" value="ECO:0007669"/>
    <property type="project" value="TreeGrafter"/>
</dbReference>
<feature type="compositionally biased region" description="Low complexity" evidence="1">
    <location>
        <begin position="3080"/>
        <end position="3096"/>
    </location>
</feature>
<feature type="compositionally biased region" description="Basic and acidic residues" evidence="1">
    <location>
        <begin position="2359"/>
        <end position="2373"/>
    </location>
</feature>
<feature type="compositionally biased region" description="Low complexity" evidence="1">
    <location>
        <begin position="2791"/>
        <end position="2806"/>
    </location>
</feature>
<feature type="compositionally biased region" description="Basic and acidic residues" evidence="1">
    <location>
        <begin position="2302"/>
        <end position="2325"/>
    </location>
</feature>
<dbReference type="GO" id="GO:0005874">
    <property type="term" value="C:microtubule"/>
    <property type="evidence" value="ECO:0007669"/>
    <property type="project" value="InterPro"/>
</dbReference>
<feature type="compositionally biased region" description="Basic and acidic residues" evidence="1">
    <location>
        <begin position="736"/>
        <end position="751"/>
    </location>
</feature>
<evidence type="ECO:0000259" key="3">
    <source>
        <dbReference type="Pfam" id="PF25281"/>
    </source>
</evidence>
<feature type="compositionally biased region" description="Low complexity" evidence="1">
    <location>
        <begin position="1743"/>
        <end position="1764"/>
    </location>
</feature>
<feature type="compositionally biased region" description="Basic and acidic residues" evidence="1">
    <location>
        <begin position="866"/>
        <end position="886"/>
    </location>
</feature>
<feature type="region of interest" description="Disordered" evidence="1">
    <location>
        <begin position="1994"/>
        <end position="2056"/>
    </location>
</feature>
<feature type="region of interest" description="Disordered" evidence="1">
    <location>
        <begin position="2073"/>
        <end position="2153"/>
    </location>
</feature>
<feature type="compositionally biased region" description="Basic and acidic residues" evidence="1">
    <location>
        <begin position="2683"/>
        <end position="2712"/>
    </location>
</feature>
<dbReference type="GO" id="GO:0000226">
    <property type="term" value="P:microtubule cytoskeleton organization"/>
    <property type="evidence" value="ECO:0007669"/>
    <property type="project" value="InterPro"/>
</dbReference>
<feature type="compositionally biased region" description="Basic and acidic residues" evidence="1">
    <location>
        <begin position="1830"/>
        <end position="1890"/>
    </location>
</feature>
<feature type="region of interest" description="Disordered" evidence="1">
    <location>
        <begin position="2350"/>
        <end position="2373"/>
    </location>
</feature>
<feature type="region of interest" description="Disordered" evidence="1">
    <location>
        <begin position="1830"/>
        <end position="1895"/>
    </location>
</feature>
<feature type="compositionally biased region" description="Pro residues" evidence="1">
    <location>
        <begin position="2961"/>
        <end position="2973"/>
    </location>
</feature>
<feature type="compositionally biased region" description="Basic and acidic residues" evidence="1">
    <location>
        <begin position="1371"/>
        <end position="1381"/>
    </location>
</feature>
<feature type="compositionally biased region" description="Basic and acidic residues" evidence="1">
    <location>
        <begin position="1787"/>
        <end position="1808"/>
    </location>
</feature>
<feature type="compositionally biased region" description="Basic residues" evidence="1">
    <location>
        <begin position="726"/>
        <end position="735"/>
    </location>
</feature>
<name>A0A8C9V605_SCLFO</name>
<dbReference type="InterPro" id="IPR036866">
    <property type="entry name" value="RibonucZ/Hydroxyglut_hydro"/>
</dbReference>
<dbReference type="Proteomes" id="UP000694397">
    <property type="component" value="Chromosome 11"/>
</dbReference>
<dbReference type="PANTHER" id="PTHR13843">
    <property type="entry name" value="MICROTUBULE-ASSOCIATED PROTEIN"/>
    <property type="match status" value="1"/>
</dbReference>
<feature type="compositionally biased region" description="Polar residues" evidence="1">
    <location>
        <begin position="2667"/>
        <end position="2678"/>
    </location>
</feature>
<dbReference type="CTD" id="100151220"/>
<dbReference type="OrthoDB" id="5371837at2759"/>
<gene>
    <name evidence="4" type="primary">MAP1A</name>
</gene>
<feature type="compositionally biased region" description="Basic and acidic residues" evidence="1">
    <location>
        <begin position="1409"/>
        <end position="1435"/>
    </location>
</feature>
<feature type="compositionally biased region" description="Basic and acidic residues" evidence="1">
    <location>
        <begin position="2075"/>
        <end position="2120"/>
    </location>
</feature>
<feature type="compositionally biased region" description="Basic and acidic residues" evidence="1">
    <location>
        <begin position="646"/>
        <end position="716"/>
    </location>
</feature>
<accession>A0A8C9V605</accession>
<feature type="compositionally biased region" description="Low complexity" evidence="1">
    <location>
        <begin position="1666"/>
        <end position="1675"/>
    </location>
</feature>
<dbReference type="GO" id="GO:0005829">
    <property type="term" value="C:cytosol"/>
    <property type="evidence" value="ECO:0007669"/>
    <property type="project" value="TreeGrafter"/>
</dbReference>
<feature type="region of interest" description="Disordered" evidence="1">
    <location>
        <begin position="545"/>
        <end position="763"/>
    </location>
</feature>
<evidence type="ECO:0000313" key="5">
    <source>
        <dbReference type="Proteomes" id="UP000694397"/>
    </source>
</evidence>
<dbReference type="GeneID" id="108941087"/>
<reference evidence="4" key="2">
    <citation type="submission" date="2025-08" db="UniProtKB">
        <authorList>
            <consortium name="Ensembl"/>
        </authorList>
    </citation>
    <scope>IDENTIFICATION</scope>
</reference>
<feature type="compositionally biased region" description="Basic and acidic residues" evidence="1">
    <location>
        <begin position="2029"/>
        <end position="2053"/>
    </location>
</feature>
<dbReference type="GeneTree" id="ENSGT00940000158701"/>
<dbReference type="KEGG" id="sfm:108941087"/>
<dbReference type="InterPro" id="IPR056617">
    <property type="entry name" value="MAP1B/S_N"/>
</dbReference>
<feature type="domain" description="Microtubule-associated protein 1A/B/S-like MBL-like" evidence="3">
    <location>
        <begin position="266"/>
        <end position="548"/>
    </location>
</feature>
<feature type="compositionally biased region" description="Polar residues" evidence="1">
    <location>
        <begin position="2761"/>
        <end position="2772"/>
    </location>
</feature>
<reference evidence="4 5" key="1">
    <citation type="submission" date="2019-04" db="EMBL/GenBank/DDBJ databases">
        <authorList>
            <consortium name="Wellcome Sanger Institute Data Sharing"/>
        </authorList>
    </citation>
    <scope>NUCLEOTIDE SEQUENCE [LARGE SCALE GENOMIC DNA]</scope>
</reference>
<feature type="compositionally biased region" description="Acidic residues" evidence="1">
    <location>
        <begin position="916"/>
        <end position="930"/>
    </location>
</feature>
<dbReference type="GO" id="GO:0008017">
    <property type="term" value="F:microtubule binding"/>
    <property type="evidence" value="ECO:0007669"/>
    <property type="project" value="InterPro"/>
</dbReference>
<feature type="compositionally biased region" description="Basic and acidic residues" evidence="1">
    <location>
        <begin position="2199"/>
        <end position="2223"/>
    </location>
</feature>
<dbReference type="Pfam" id="PF23415">
    <property type="entry name" value="MAPB1_N"/>
    <property type="match status" value="1"/>
</dbReference>
<dbReference type="Ensembl" id="ENSSFOT00015028654.2">
    <property type="protein sequence ID" value="ENSSFOP00015028333.1"/>
    <property type="gene ID" value="ENSSFOG00015018175.2"/>
</dbReference>
<organism evidence="4 5">
    <name type="scientific">Scleropages formosus</name>
    <name type="common">Asian bonytongue</name>
    <name type="synonym">Osteoglossum formosum</name>
    <dbReference type="NCBI Taxonomy" id="113540"/>
    <lineage>
        <taxon>Eukaryota</taxon>
        <taxon>Metazoa</taxon>
        <taxon>Chordata</taxon>
        <taxon>Craniata</taxon>
        <taxon>Vertebrata</taxon>
        <taxon>Euteleostomi</taxon>
        <taxon>Actinopterygii</taxon>
        <taxon>Neopterygii</taxon>
        <taxon>Teleostei</taxon>
        <taxon>Osteoglossocephala</taxon>
        <taxon>Osteoglossomorpha</taxon>
        <taxon>Osteoglossiformes</taxon>
        <taxon>Osteoglossidae</taxon>
        <taxon>Scleropages</taxon>
    </lineage>
</organism>
<dbReference type="SUPFAM" id="SSF56281">
    <property type="entry name" value="Metallo-hydrolase/oxidoreductase"/>
    <property type="match status" value="1"/>
</dbReference>
<feature type="compositionally biased region" description="Polar residues" evidence="1">
    <location>
        <begin position="2894"/>
        <end position="2908"/>
    </location>
</feature>
<feature type="compositionally biased region" description="Polar residues" evidence="1">
    <location>
        <begin position="1383"/>
        <end position="1401"/>
    </location>
</feature>
<dbReference type="GO" id="GO:0030425">
    <property type="term" value="C:dendrite"/>
    <property type="evidence" value="ECO:0007669"/>
    <property type="project" value="TreeGrafter"/>
</dbReference>
<protein>
    <submittedName>
        <fullName evidence="4">Microtubule associated protein 1A</fullName>
    </submittedName>
</protein>
<proteinExistence type="predicted"/>
<dbReference type="GO" id="GO:0003779">
    <property type="term" value="F:actin binding"/>
    <property type="evidence" value="ECO:0007669"/>
    <property type="project" value="TreeGrafter"/>
</dbReference>
<feature type="compositionally biased region" description="Polar residues" evidence="1">
    <location>
        <begin position="1637"/>
        <end position="1650"/>
    </location>
</feature>
<evidence type="ECO:0000256" key="1">
    <source>
        <dbReference type="SAM" id="MobiDB-lite"/>
    </source>
</evidence>
<evidence type="ECO:0000313" key="4">
    <source>
        <dbReference type="Ensembl" id="ENSSFOP00015028333.1"/>
    </source>
</evidence>
<dbReference type="InterPro" id="IPR026074">
    <property type="entry name" value="MAP1"/>
</dbReference>
<feature type="compositionally biased region" description="Acidic residues" evidence="1">
    <location>
        <begin position="887"/>
        <end position="907"/>
    </location>
</feature>
<feature type="region of interest" description="Disordered" evidence="1">
    <location>
        <begin position="1947"/>
        <end position="1966"/>
    </location>
</feature>
<dbReference type="GO" id="GO:0045202">
    <property type="term" value="C:synapse"/>
    <property type="evidence" value="ECO:0007669"/>
    <property type="project" value="TreeGrafter"/>
</dbReference>
<feature type="domain" description="Microtubule-associated protein 1B/S N-terminal" evidence="2">
    <location>
        <begin position="65"/>
        <end position="261"/>
    </location>
</feature>
<dbReference type="GO" id="GO:0031114">
    <property type="term" value="P:regulation of microtubule depolymerization"/>
    <property type="evidence" value="ECO:0007669"/>
    <property type="project" value="TreeGrafter"/>
</dbReference>
<feature type="compositionally biased region" description="Basic and acidic residues" evidence="1">
    <location>
        <begin position="826"/>
        <end position="835"/>
    </location>
</feature>
<keyword evidence="5" id="KW-1185">Reference proteome</keyword>